<keyword evidence="4" id="KW-0472">Membrane</keyword>
<dbReference type="Proteomes" id="UP000838756">
    <property type="component" value="Unassembled WGS sequence"/>
</dbReference>
<comment type="subcellular location">
    <subcellularLocation>
        <location evidence="2">Cell membrane</location>
        <topology evidence="2">Lipid-anchor</topology>
        <topology evidence="2">GPI-anchor</topology>
    </subcellularLocation>
</comment>
<comment type="cofactor">
    <cofactor evidence="1">
        <name>Zn(2+)</name>
        <dbReference type="ChEBI" id="CHEBI:29105"/>
    </cofactor>
</comment>
<dbReference type="AlphaFoldDB" id="A0A8S4QRN7"/>
<keyword evidence="9" id="KW-0482">Metalloprotease</keyword>
<evidence type="ECO:0000256" key="4">
    <source>
        <dbReference type="ARBA" id="ARBA00022622"/>
    </source>
</evidence>
<dbReference type="GO" id="GO:0005615">
    <property type="term" value="C:extracellular space"/>
    <property type="evidence" value="ECO:0007669"/>
    <property type="project" value="TreeGrafter"/>
</dbReference>
<feature type="non-terminal residue" evidence="12">
    <location>
        <position position="1"/>
    </location>
</feature>
<dbReference type="GO" id="GO:0005737">
    <property type="term" value="C:cytoplasm"/>
    <property type="evidence" value="ECO:0007669"/>
    <property type="project" value="TreeGrafter"/>
</dbReference>
<dbReference type="InterPro" id="IPR014782">
    <property type="entry name" value="Peptidase_M1_dom"/>
</dbReference>
<dbReference type="GO" id="GO:0043171">
    <property type="term" value="P:peptide catabolic process"/>
    <property type="evidence" value="ECO:0007669"/>
    <property type="project" value="TreeGrafter"/>
</dbReference>
<evidence type="ECO:0000256" key="1">
    <source>
        <dbReference type="ARBA" id="ARBA00001947"/>
    </source>
</evidence>
<sequence>EVALLVQDGVTTTATKQNVGRIICHENLHMWFGNEVSPVSWTYTWLNEGFANFFENYGTDLVLPQWRMMDQYVLLLQNVLQNDAVLTINPMTHPVFTPSQIISTFNAVAYQKSGSVIRMMQHFLTPEVFQQGLVYYLVNKYALFFILNN</sequence>
<organism evidence="12 13">
    <name type="scientific">Pararge aegeria aegeria</name>
    <dbReference type="NCBI Taxonomy" id="348720"/>
    <lineage>
        <taxon>Eukaryota</taxon>
        <taxon>Metazoa</taxon>
        <taxon>Ecdysozoa</taxon>
        <taxon>Arthropoda</taxon>
        <taxon>Hexapoda</taxon>
        <taxon>Insecta</taxon>
        <taxon>Pterygota</taxon>
        <taxon>Neoptera</taxon>
        <taxon>Endopterygota</taxon>
        <taxon>Lepidoptera</taxon>
        <taxon>Glossata</taxon>
        <taxon>Ditrysia</taxon>
        <taxon>Papilionoidea</taxon>
        <taxon>Nymphalidae</taxon>
        <taxon>Satyrinae</taxon>
        <taxon>Satyrini</taxon>
        <taxon>Parargina</taxon>
        <taxon>Pararge</taxon>
    </lineage>
</organism>
<keyword evidence="13" id="KW-1185">Reference proteome</keyword>
<evidence type="ECO:0000256" key="6">
    <source>
        <dbReference type="ARBA" id="ARBA00022723"/>
    </source>
</evidence>
<keyword evidence="4" id="KW-0336">GPI-anchor</keyword>
<dbReference type="Gene3D" id="1.10.390.10">
    <property type="entry name" value="Neutral Protease Domain 2"/>
    <property type="match status" value="1"/>
</dbReference>
<gene>
    <name evidence="12" type="primary">jg15705</name>
    <name evidence="12" type="ORF">PAEG_LOCUS5386</name>
</gene>
<dbReference type="EMBL" id="CAKXAJ010018170">
    <property type="protein sequence ID" value="CAH2217497.1"/>
    <property type="molecule type" value="Genomic_DNA"/>
</dbReference>
<dbReference type="GO" id="GO:0098552">
    <property type="term" value="C:side of membrane"/>
    <property type="evidence" value="ECO:0007669"/>
    <property type="project" value="UniProtKB-KW"/>
</dbReference>
<dbReference type="OrthoDB" id="10031169at2759"/>
<keyword evidence="4" id="KW-0325">Glycoprotein</keyword>
<dbReference type="Pfam" id="PF01433">
    <property type="entry name" value="Peptidase_M1"/>
    <property type="match status" value="1"/>
</dbReference>
<dbReference type="SUPFAM" id="SSF55486">
    <property type="entry name" value="Metalloproteases ('zincins'), catalytic domain"/>
    <property type="match status" value="1"/>
</dbReference>
<dbReference type="GO" id="GO:0070006">
    <property type="term" value="F:metalloaminopeptidase activity"/>
    <property type="evidence" value="ECO:0007669"/>
    <property type="project" value="TreeGrafter"/>
</dbReference>
<dbReference type="InterPro" id="IPR001930">
    <property type="entry name" value="Peptidase_M1"/>
</dbReference>
<comment type="similarity">
    <text evidence="3">Belongs to the peptidase M1 family.</text>
</comment>
<evidence type="ECO:0000313" key="13">
    <source>
        <dbReference type="Proteomes" id="UP000838756"/>
    </source>
</evidence>
<reference evidence="12" key="1">
    <citation type="submission" date="2022-03" db="EMBL/GenBank/DDBJ databases">
        <authorList>
            <person name="Lindestad O."/>
        </authorList>
    </citation>
    <scope>NUCLEOTIDE SEQUENCE</scope>
</reference>
<keyword evidence="8" id="KW-0862">Zinc</keyword>
<evidence type="ECO:0000256" key="5">
    <source>
        <dbReference type="ARBA" id="ARBA00022670"/>
    </source>
</evidence>
<dbReference type="PANTHER" id="PTHR11533:SF301">
    <property type="entry name" value="AMINOPEPTIDASE"/>
    <property type="match status" value="1"/>
</dbReference>
<evidence type="ECO:0000256" key="8">
    <source>
        <dbReference type="ARBA" id="ARBA00022833"/>
    </source>
</evidence>
<keyword evidence="7" id="KW-0378">Hydrolase</keyword>
<dbReference type="PANTHER" id="PTHR11533">
    <property type="entry name" value="PROTEASE M1 ZINC METALLOPROTEASE"/>
    <property type="match status" value="1"/>
</dbReference>
<dbReference type="GO" id="GO:0042277">
    <property type="term" value="F:peptide binding"/>
    <property type="evidence" value="ECO:0007669"/>
    <property type="project" value="TreeGrafter"/>
</dbReference>
<dbReference type="GO" id="GO:0008270">
    <property type="term" value="F:zinc ion binding"/>
    <property type="evidence" value="ECO:0007669"/>
    <property type="project" value="InterPro"/>
</dbReference>
<evidence type="ECO:0000256" key="9">
    <source>
        <dbReference type="ARBA" id="ARBA00023049"/>
    </source>
</evidence>
<evidence type="ECO:0000256" key="2">
    <source>
        <dbReference type="ARBA" id="ARBA00004609"/>
    </source>
</evidence>
<feature type="domain" description="Peptidase M1 membrane alanine aminopeptidase" evidence="11">
    <location>
        <begin position="3"/>
        <end position="138"/>
    </location>
</feature>
<keyword evidence="10" id="KW-0449">Lipoprotein</keyword>
<keyword evidence="6" id="KW-0479">Metal-binding</keyword>
<evidence type="ECO:0000313" key="12">
    <source>
        <dbReference type="EMBL" id="CAH2217497.1"/>
    </source>
</evidence>
<dbReference type="PRINTS" id="PR00756">
    <property type="entry name" value="ALADIPTASE"/>
</dbReference>
<evidence type="ECO:0000256" key="3">
    <source>
        <dbReference type="ARBA" id="ARBA00010136"/>
    </source>
</evidence>
<accession>A0A8S4QRN7</accession>
<comment type="caution">
    <text evidence="12">The sequence shown here is derived from an EMBL/GenBank/DDBJ whole genome shotgun (WGS) entry which is preliminary data.</text>
</comment>
<evidence type="ECO:0000259" key="11">
    <source>
        <dbReference type="Pfam" id="PF01433"/>
    </source>
</evidence>
<evidence type="ECO:0000256" key="10">
    <source>
        <dbReference type="ARBA" id="ARBA00023288"/>
    </source>
</evidence>
<proteinExistence type="inferred from homology"/>
<dbReference type="GO" id="GO:0006508">
    <property type="term" value="P:proteolysis"/>
    <property type="evidence" value="ECO:0007669"/>
    <property type="project" value="UniProtKB-KW"/>
</dbReference>
<dbReference type="InterPro" id="IPR050344">
    <property type="entry name" value="Peptidase_M1_aminopeptidases"/>
</dbReference>
<dbReference type="InterPro" id="IPR027268">
    <property type="entry name" value="Peptidase_M4/M1_CTD_sf"/>
</dbReference>
<protein>
    <submittedName>
        <fullName evidence="12">Jg15705 protein</fullName>
    </submittedName>
</protein>
<evidence type="ECO:0000256" key="7">
    <source>
        <dbReference type="ARBA" id="ARBA00022801"/>
    </source>
</evidence>
<dbReference type="GO" id="GO:0005886">
    <property type="term" value="C:plasma membrane"/>
    <property type="evidence" value="ECO:0007669"/>
    <property type="project" value="UniProtKB-SubCell"/>
</dbReference>
<name>A0A8S4QRN7_9NEOP</name>
<keyword evidence="5" id="KW-0645">Protease</keyword>